<dbReference type="Pfam" id="PF10744">
    <property type="entry name" value="Med1"/>
    <property type="match status" value="1"/>
</dbReference>
<keyword evidence="5 7" id="KW-0804">Transcription</keyword>
<feature type="compositionally biased region" description="Polar residues" evidence="8">
    <location>
        <begin position="63"/>
        <end position="73"/>
    </location>
</feature>
<evidence type="ECO:0000256" key="5">
    <source>
        <dbReference type="ARBA" id="ARBA00023163"/>
    </source>
</evidence>
<evidence type="ECO:0000313" key="10">
    <source>
        <dbReference type="EMBL" id="KAJ2892649.1"/>
    </source>
</evidence>
<proteinExistence type="inferred from homology"/>
<evidence type="ECO:0000256" key="1">
    <source>
        <dbReference type="ARBA" id="ARBA00004123"/>
    </source>
</evidence>
<dbReference type="EMBL" id="JAKWBI020000759">
    <property type="protein sequence ID" value="KAJ2892649.1"/>
    <property type="molecule type" value="Genomic_DNA"/>
</dbReference>
<reference evidence="10" key="1">
    <citation type="submission" date="2022-07" db="EMBL/GenBank/DDBJ databases">
        <title>Draft genome sequence of Zalerion maritima ATCC 34329, a (micro)plastics degrading marine fungus.</title>
        <authorList>
            <person name="Paco A."/>
            <person name="Goncalves M.F.M."/>
            <person name="Rocha-Santos T.A.P."/>
            <person name="Alves A."/>
        </authorList>
    </citation>
    <scope>NUCLEOTIDE SEQUENCE</scope>
    <source>
        <strain evidence="10">ATCC 34329</strain>
    </source>
</reference>
<evidence type="ECO:0000259" key="9">
    <source>
        <dbReference type="Pfam" id="PF10744"/>
    </source>
</evidence>
<keyword evidence="6 7" id="KW-0539">Nucleus</keyword>
<evidence type="ECO:0000256" key="3">
    <source>
        <dbReference type="ARBA" id="ARBA00023015"/>
    </source>
</evidence>
<comment type="subcellular location">
    <subcellularLocation>
        <location evidence="1 7">Nucleus</location>
    </subcellularLocation>
</comment>
<feature type="region of interest" description="Disordered" evidence="8">
    <location>
        <begin position="566"/>
        <end position="593"/>
    </location>
</feature>
<organism evidence="10 11">
    <name type="scientific">Zalerion maritima</name>
    <dbReference type="NCBI Taxonomy" id="339359"/>
    <lineage>
        <taxon>Eukaryota</taxon>
        <taxon>Fungi</taxon>
        <taxon>Dikarya</taxon>
        <taxon>Ascomycota</taxon>
        <taxon>Pezizomycotina</taxon>
        <taxon>Sordariomycetes</taxon>
        <taxon>Lulworthiomycetidae</taxon>
        <taxon>Lulworthiales</taxon>
        <taxon>Lulworthiaceae</taxon>
        <taxon>Zalerion</taxon>
    </lineage>
</organism>
<dbReference type="GO" id="GO:0016592">
    <property type="term" value="C:mediator complex"/>
    <property type="evidence" value="ECO:0007669"/>
    <property type="project" value="InterPro"/>
</dbReference>
<keyword evidence="3 7" id="KW-0805">Transcription regulation</keyword>
<dbReference type="GO" id="GO:0003712">
    <property type="term" value="F:transcription coregulator activity"/>
    <property type="evidence" value="ECO:0007669"/>
    <property type="project" value="InterPro"/>
</dbReference>
<dbReference type="GO" id="GO:0045944">
    <property type="term" value="P:positive regulation of transcription by RNA polymerase II"/>
    <property type="evidence" value="ECO:0007669"/>
    <property type="project" value="UniProtKB-ARBA"/>
</dbReference>
<comment type="function">
    <text evidence="7">Component of the Mediator complex, a coactivator involved in the regulated transcription of nearly all RNA polymerase II-dependent genes. Mediator functions as a bridge to convey information from gene-specific regulatory proteins to the basal RNA polymerase II transcription machinery. Mediator is recruited to promoters by direct interactions with regulatory proteins and serves as a scaffold for the assembly of a functional preinitiation complex with RNA polymerase II and the general transcription factors.</text>
</comment>
<feature type="compositionally biased region" description="Polar residues" evidence="8">
    <location>
        <begin position="1"/>
        <end position="17"/>
    </location>
</feature>
<dbReference type="AlphaFoldDB" id="A0AAD5RH27"/>
<comment type="caution">
    <text evidence="10">The sequence shown here is derived from an EMBL/GenBank/DDBJ whole genome shotgun (WGS) entry which is preliminary data.</text>
</comment>
<evidence type="ECO:0000256" key="8">
    <source>
        <dbReference type="SAM" id="MobiDB-lite"/>
    </source>
</evidence>
<accession>A0AAD5RH27</accession>
<keyword evidence="4 7" id="KW-0010">Activator</keyword>
<evidence type="ECO:0000256" key="6">
    <source>
        <dbReference type="ARBA" id="ARBA00023242"/>
    </source>
</evidence>
<protein>
    <recommendedName>
        <fullName evidence="7">Mediator of RNA polymerase II transcription subunit 1</fullName>
    </recommendedName>
    <alternativeName>
        <fullName evidence="7">Mediator complex subunit 1</fullName>
    </alternativeName>
</protein>
<gene>
    <name evidence="10" type="ORF">MKZ38_009493</name>
</gene>
<dbReference type="PANTHER" id="PTHR35041:SF4">
    <property type="entry name" value="MEDIATOR OF RNA POLYMERASE II TRANSCRIPTION SUBUNIT 1"/>
    <property type="match status" value="1"/>
</dbReference>
<evidence type="ECO:0000256" key="7">
    <source>
        <dbReference type="RuleBase" id="RU364059"/>
    </source>
</evidence>
<feature type="compositionally biased region" description="Low complexity" evidence="8">
    <location>
        <begin position="23"/>
        <end position="36"/>
    </location>
</feature>
<dbReference type="Proteomes" id="UP001201980">
    <property type="component" value="Unassembled WGS sequence"/>
</dbReference>
<dbReference type="PANTHER" id="PTHR35041">
    <property type="entry name" value="MEDIATOR OF RNA POLYMERASE II TRANSCRIPTION SUBUNIT 1"/>
    <property type="match status" value="1"/>
</dbReference>
<evidence type="ECO:0000256" key="4">
    <source>
        <dbReference type="ARBA" id="ARBA00023159"/>
    </source>
</evidence>
<feature type="region of interest" description="Disordered" evidence="8">
    <location>
        <begin position="1"/>
        <end position="79"/>
    </location>
</feature>
<evidence type="ECO:0000313" key="11">
    <source>
        <dbReference type="Proteomes" id="UP001201980"/>
    </source>
</evidence>
<keyword evidence="11" id="KW-1185">Reference proteome</keyword>
<feature type="domain" description="Mediator complex subunit Med1" evidence="9">
    <location>
        <begin position="137"/>
        <end position="563"/>
    </location>
</feature>
<sequence>MTTPTPMKHAPSQQGRTPNALGTAPTPRTIAAATPPVSTPFSAMHAVFSPPGGQGPRSSPQQFKKSPANSSTLMGHPNNAPMSYDSPSAAAAFGQHLGMGEIGLDGVGTPGAGALNSAIGTMQSHTEEDDRLRRLAKVMEILEPFKGRVSEAGLARLARRTGLDDLWEDTNTNGVPTRTLIIAGKAVSADIVCSNNLVLSVTLAFPGADDVVTKHSDQANNILLKNLQLKPGQSPLTKTLEDFAANLERLAELDKLCVLPGLNCHDAIAGVYESLERLYKWDLEKSFAMNPQQSQEAAEMAALCTRHGRPLMHSRARLGMSLDYWKERWLVPTKNSEDREFSDRHESIYSLLIGCAKSDGRLSTQGITYPSVRVSKNWISESVEKLNPTPEEALMASGPILDWQEPDPTLLRNPDGEAKENETAQDILMAGGKFPEVIFTATFDPPLVVPLHHFQSLLGFVDDQVSQFMDYHTYDNLLLPPPPGTPHENVMPRQVSETRKFTCFTHGTGERKMIDQRHTLHIHKRIYGYTIKELPFSHPKQLVAMMPILRQYAMLTSLLEGSFGTRVERSQQQQQQQASRAEKSDPAKANAVPVVTQSIGDGFDVFMETRSGISRPHPAAEPTSLLSSTSDPTPKPSQEDELAVDMTLFLHPQPAMKLDFPFRDGASADMMVEIGQEGVVTVRNQNLVPMGSEKHHRMVRALQVMCNLGIWVNWVREEL</sequence>
<comment type="similarity">
    <text evidence="2 7">Belongs to the Mediator complex subunit 1 family.</text>
</comment>
<name>A0AAD5RH27_9PEZI</name>
<feature type="region of interest" description="Disordered" evidence="8">
    <location>
        <begin position="613"/>
        <end position="639"/>
    </location>
</feature>
<evidence type="ECO:0000256" key="2">
    <source>
        <dbReference type="ARBA" id="ARBA00006210"/>
    </source>
</evidence>
<feature type="compositionally biased region" description="Low complexity" evidence="8">
    <location>
        <begin position="622"/>
        <end position="632"/>
    </location>
</feature>
<dbReference type="InterPro" id="IPR019680">
    <property type="entry name" value="Mediator_Med1"/>
</dbReference>